<organism evidence="2 3">
    <name type="scientific">Solea senegalensis</name>
    <name type="common">Senegalese sole</name>
    <dbReference type="NCBI Taxonomy" id="28829"/>
    <lineage>
        <taxon>Eukaryota</taxon>
        <taxon>Metazoa</taxon>
        <taxon>Chordata</taxon>
        <taxon>Craniata</taxon>
        <taxon>Vertebrata</taxon>
        <taxon>Euteleostomi</taxon>
        <taxon>Actinopterygii</taxon>
        <taxon>Neopterygii</taxon>
        <taxon>Teleostei</taxon>
        <taxon>Neoteleostei</taxon>
        <taxon>Acanthomorphata</taxon>
        <taxon>Carangaria</taxon>
        <taxon>Pleuronectiformes</taxon>
        <taxon>Pleuronectoidei</taxon>
        <taxon>Soleidae</taxon>
        <taxon>Solea</taxon>
    </lineage>
</organism>
<feature type="non-terminal residue" evidence="2">
    <location>
        <position position="1"/>
    </location>
</feature>
<feature type="region of interest" description="Disordered" evidence="1">
    <location>
        <begin position="79"/>
        <end position="103"/>
    </location>
</feature>
<dbReference type="AlphaFoldDB" id="A0AAV6SR70"/>
<dbReference type="Proteomes" id="UP000693946">
    <property type="component" value="Linkage Group LG11"/>
</dbReference>
<dbReference type="EMBL" id="JAGKHQ010000003">
    <property type="protein sequence ID" value="KAG7520014.1"/>
    <property type="molecule type" value="Genomic_DNA"/>
</dbReference>
<protein>
    <submittedName>
        <fullName evidence="2">Uncharacterized protein</fullName>
    </submittedName>
</protein>
<keyword evidence="3" id="KW-1185">Reference proteome</keyword>
<proteinExistence type="predicted"/>
<sequence length="103" mass="11650">GGTEATEWVKLYNHKANSCWCDQQQVLQGKPKVVQGDGEAISVGHIDSNIFMLMPAQLTCDVYMIQSKPEGMTLVSHQEKVLQNESRSQNKRHRSHRLTSLEL</sequence>
<evidence type="ECO:0000256" key="1">
    <source>
        <dbReference type="SAM" id="MobiDB-lite"/>
    </source>
</evidence>
<evidence type="ECO:0000313" key="3">
    <source>
        <dbReference type="Proteomes" id="UP000693946"/>
    </source>
</evidence>
<gene>
    <name evidence="2" type="ORF">JOB18_020986</name>
</gene>
<evidence type="ECO:0000313" key="2">
    <source>
        <dbReference type="EMBL" id="KAG7520014.1"/>
    </source>
</evidence>
<comment type="caution">
    <text evidence="2">The sequence shown here is derived from an EMBL/GenBank/DDBJ whole genome shotgun (WGS) entry which is preliminary data.</text>
</comment>
<reference evidence="2 3" key="1">
    <citation type="journal article" date="2021" name="Sci. Rep.">
        <title>Chromosome anchoring in Senegalese sole (Solea senegalensis) reveals sex-associated markers and genome rearrangements in flatfish.</title>
        <authorList>
            <person name="Guerrero-Cozar I."/>
            <person name="Gomez-Garrido J."/>
            <person name="Berbel C."/>
            <person name="Martinez-Blanch J.F."/>
            <person name="Alioto T."/>
            <person name="Claros M.G."/>
            <person name="Gagnaire P.A."/>
            <person name="Manchado M."/>
        </authorList>
    </citation>
    <scope>NUCLEOTIDE SEQUENCE [LARGE SCALE GENOMIC DNA]</scope>
    <source>
        <strain evidence="2">Sse05_10M</strain>
    </source>
</reference>
<name>A0AAV6SR70_SOLSE</name>
<accession>A0AAV6SR70</accession>